<dbReference type="Gene3D" id="3.40.50.2300">
    <property type="match status" value="1"/>
</dbReference>
<dbReference type="KEGG" id="daa:AKL17_3774"/>
<proteinExistence type="predicted"/>
<evidence type="ECO:0000313" key="3">
    <source>
        <dbReference type="Proteomes" id="UP000076128"/>
    </source>
</evidence>
<feature type="domain" description="Periplasmic binding protein" evidence="1">
    <location>
        <begin position="6"/>
        <end position="93"/>
    </location>
</feature>
<dbReference type="AlphaFoldDB" id="A0A159Z6M5"/>
<dbReference type="EMBL" id="CP012661">
    <property type="protein sequence ID" value="AMY70996.1"/>
    <property type="molecule type" value="Genomic_DNA"/>
</dbReference>
<organism evidence="2 3">
    <name type="scientific">Frigidibacter mobilis</name>
    <dbReference type="NCBI Taxonomy" id="1335048"/>
    <lineage>
        <taxon>Bacteria</taxon>
        <taxon>Pseudomonadati</taxon>
        <taxon>Pseudomonadota</taxon>
        <taxon>Alphaproteobacteria</taxon>
        <taxon>Rhodobacterales</taxon>
        <taxon>Paracoccaceae</taxon>
        <taxon>Frigidibacter</taxon>
    </lineage>
</organism>
<dbReference type="InterPro" id="IPR025997">
    <property type="entry name" value="SBP_2_dom"/>
</dbReference>
<dbReference type="STRING" id="1335048.AKL17_3774"/>
<evidence type="ECO:0000259" key="1">
    <source>
        <dbReference type="Pfam" id="PF13407"/>
    </source>
</evidence>
<protein>
    <submittedName>
        <fullName evidence="2">LacI family transcriptional regulator</fullName>
    </submittedName>
</protein>
<sequence length="115" mass="12398">MSGTIEGPDDPATNMRLTLELLETCPDLRGIYNVGGSSEGIGLALQRAGRAGQVRLIGHGLSSGTRRMLQDGTIMAVFTQRTQKLLEVMLDQLHTPTLPSLLPMQIVFPTNLPAE</sequence>
<dbReference type="Pfam" id="PF13407">
    <property type="entry name" value="Peripla_BP_4"/>
    <property type="match status" value="1"/>
</dbReference>
<evidence type="ECO:0000313" key="2">
    <source>
        <dbReference type="EMBL" id="AMY70996.1"/>
    </source>
</evidence>
<keyword evidence="3" id="KW-1185">Reference proteome</keyword>
<gene>
    <name evidence="2" type="ORF">AKL17_3774</name>
</gene>
<dbReference type="Proteomes" id="UP000076128">
    <property type="component" value="Chromosome"/>
</dbReference>
<dbReference type="SUPFAM" id="SSF53822">
    <property type="entry name" value="Periplasmic binding protein-like I"/>
    <property type="match status" value="1"/>
</dbReference>
<name>A0A159Z6M5_9RHOB</name>
<dbReference type="InterPro" id="IPR028082">
    <property type="entry name" value="Peripla_BP_I"/>
</dbReference>
<reference evidence="2 3" key="1">
    <citation type="submission" date="2015-09" db="EMBL/GenBank/DDBJ databases">
        <title>Complete genome sequence of Defluviimonas alba cai42t isolated from an oilfield in Xinjiang.</title>
        <authorList>
            <person name="Geng S."/>
            <person name="Pan X."/>
            <person name="Wu X."/>
        </authorList>
    </citation>
    <scope>NUCLEOTIDE SEQUENCE [LARGE SCALE GENOMIC DNA]</scope>
    <source>
        <strain evidence="3">cai42</strain>
    </source>
</reference>
<accession>A0A159Z6M5</accession>